<keyword evidence="3 5" id="KW-0863">Zinc-finger</keyword>
<dbReference type="GO" id="GO:0005634">
    <property type="term" value="C:nucleus"/>
    <property type="evidence" value="ECO:0007669"/>
    <property type="project" value="TreeGrafter"/>
</dbReference>
<dbReference type="InterPro" id="IPR013087">
    <property type="entry name" value="Znf_C2H2_type"/>
</dbReference>
<feature type="domain" description="C2H2-type" evidence="6">
    <location>
        <begin position="329"/>
        <end position="353"/>
    </location>
</feature>
<proteinExistence type="predicted"/>
<dbReference type="GO" id="GO:0000977">
    <property type="term" value="F:RNA polymerase II transcription regulatory region sequence-specific DNA binding"/>
    <property type="evidence" value="ECO:0007669"/>
    <property type="project" value="TreeGrafter"/>
</dbReference>
<keyword evidence="1" id="KW-0479">Metal-binding</keyword>
<keyword evidence="2" id="KW-0677">Repeat</keyword>
<evidence type="ECO:0000256" key="4">
    <source>
        <dbReference type="ARBA" id="ARBA00022833"/>
    </source>
</evidence>
<dbReference type="Proteomes" id="UP000218231">
    <property type="component" value="Unassembled WGS sequence"/>
</dbReference>
<dbReference type="PANTHER" id="PTHR24379">
    <property type="entry name" value="KRAB AND ZINC FINGER DOMAIN-CONTAINING"/>
    <property type="match status" value="1"/>
</dbReference>
<dbReference type="SUPFAM" id="SSF57667">
    <property type="entry name" value="beta-beta-alpha zinc fingers"/>
    <property type="match status" value="2"/>
</dbReference>
<evidence type="ECO:0000256" key="2">
    <source>
        <dbReference type="ARBA" id="ARBA00022737"/>
    </source>
</evidence>
<evidence type="ECO:0000313" key="8">
    <source>
        <dbReference type="Proteomes" id="UP000218231"/>
    </source>
</evidence>
<evidence type="ECO:0000256" key="3">
    <source>
        <dbReference type="ARBA" id="ARBA00022771"/>
    </source>
</evidence>
<comment type="caution">
    <text evidence="7">The sequence shown here is derived from an EMBL/GenBank/DDBJ whole genome shotgun (WGS) entry which is preliminary data.</text>
</comment>
<sequence length="430" mass="50621">MVAEMVEDKLTENLKKLTGLSEILAQLRGTQHPSNLDLQQPRYVLDHQGRALTHKCKALPVCRVAEVRQVVVLRDQQDGIEIPPPPPHPVEIHEIRRLIRSKMIRCKRCKNRFIEKNVYERHLRDRHYPDYLEYIAEQEAEMEQQRAEEIEANRIEELQTGGFIPPEDEVEAAKYLSPLEAIPLPGENNGGIPARFDAYGRIKAKRPYKKKISPQCPFCDKRYRNEYSLKKHFQKKHPEMEEFEQCTQCFKCLKDKQELANHECELTYVCFECTPIRNLITDHRLLNHRKKFHRGANSGFRCNLCNLKFLTPRKLRKHKKMSHVFTKTYQCHFCEEIFISEIAVMTHERIHTGIIKFECKICDFKANRYVQMEEHNRDEHGYLCPICHAKVAEWGELKTHTLSEHGCYLPLDSSASYIESPRVWVLFKGD</sequence>
<gene>
    <name evidence="7" type="ORF">WR25_21945</name>
</gene>
<dbReference type="PROSITE" id="PS00028">
    <property type="entry name" value="ZINC_FINGER_C2H2_1"/>
    <property type="match status" value="5"/>
</dbReference>
<evidence type="ECO:0000256" key="5">
    <source>
        <dbReference type="PROSITE-ProRule" id="PRU00042"/>
    </source>
</evidence>
<keyword evidence="8" id="KW-1185">Reference proteome</keyword>
<dbReference type="Gene3D" id="3.30.160.60">
    <property type="entry name" value="Classic Zinc Finger"/>
    <property type="match status" value="1"/>
</dbReference>
<dbReference type="GO" id="GO:0000981">
    <property type="term" value="F:DNA-binding transcription factor activity, RNA polymerase II-specific"/>
    <property type="evidence" value="ECO:0007669"/>
    <property type="project" value="TreeGrafter"/>
</dbReference>
<feature type="domain" description="C2H2-type" evidence="6">
    <location>
        <begin position="300"/>
        <end position="328"/>
    </location>
</feature>
<dbReference type="EMBL" id="LIAE01009606">
    <property type="protein sequence ID" value="PAV69071.1"/>
    <property type="molecule type" value="Genomic_DNA"/>
</dbReference>
<evidence type="ECO:0000259" key="6">
    <source>
        <dbReference type="PROSITE" id="PS50157"/>
    </source>
</evidence>
<reference evidence="7 8" key="1">
    <citation type="journal article" date="2017" name="Curr. Biol.">
        <title>Genome architecture and evolution of a unichromosomal asexual nematode.</title>
        <authorList>
            <person name="Fradin H."/>
            <person name="Zegar C."/>
            <person name="Gutwein M."/>
            <person name="Lucas J."/>
            <person name="Kovtun M."/>
            <person name="Corcoran D."/>
            <person name="Baugh L.R."/>
            <person name="Kiontke K."/>
            <person name="Gunsalus K."/>
            <person name="Fitch D.H."/>
            <person name="Piano F."/>
        </authorList>
    </citation>
    <scope>NUCLEOTIDE SEQUENCE [LARGE SCALE GENOMIC DNA]</scope>
    <source>
        <strain evidence="7">PF1309</strain>
    </source>
</reference>
<dbReference type="InterPro" id="IPR036236">
    <property type="entry name" value="Znf_C2H2_sf"/>
</dbReference>
<dbReference type="Pfam" id="PF00096">
    <property type="entry name" value="zf-C2H2"/>
    <property type="match status" value="1"/>
</dbReference>
<dbReference type="OrthoDB" id="6077919at2759"/>
<dbReference type="GO" id="GO:0008270">
    <property type="term" value="F:zinc ion binding"/>
    <property type="evidence" value="ECO:0007669"/>
    <property type="project" value="UniProtKB-KW"/>
</dbReference>
<dbReference type="PROSITE" id="PS50157">
    <property type="entry name" value="ZINC_FINGER_C2H2_2"/>
    <property type="match status" value="2"/>
</dbReference>
<dbReference type="PANTHER" id="PTHR24379:SF127">
    <property type="entry name" value="BLOODY FINGERS-RELATED"/>
    <property type="match status" value="1"/>
</dbReference>
<dbReference type="AlphaFoldDB" id="A0A2A2K582"/>
<name>A0A2A2K582_9BILA</name>
<organism evidence="7 8">
    <name type="scientific">Diploscapter pachys</name>
    <dbReference type="NCBI Taxonomy" id="2018661"/>
    <lineage>
        <taxon>Eukaryota</taxon>
        <taxon>Metazoa</taxon>
        <taxon>Ecdysozoa</taxon>
        <taxon>Nematoda</taxon>
        <taxon>Chromadorea</taxon>
        <taxon>Rhabditida</taxon>
        <taxon>Rhabditina</taxon>
        <taxon>Rhabditomorpha</taxon>
        <taxon>Rhabditoidea</taxon>
        <taxon>Rhabditidae</taxon>
        <taxon>Diploscapter</taxon>
    </lineage>
</organism>
<dbReference type="SMART" id="SM00355">
    <property type="entry name" value="ZnF_C2H2"/>
    <property type="match status" value="7"/>
</dbReference>
<dbReference type="STRING" id="2018661.A0A2A2K582"/>
<protein>
    <recommendedName>
        <fullName evidence="6">C2H2-type domain-containing protein</fullName>
    </recommendedName>
</protein>
<accession>A0A2A2K582</accession>
<evidence type="ECO:0000313" key="7">
    <source>
        <dbReference type="EMBL" id="PAV69071.1"/>
    </source>
</evidence>
<evidence type="ECO:0000256" key="1">
    <source>
        <dbReference type="ARBA" id="ARBA00022723"/>
    </source>
</evidence>
<keyword evidence="4" id="KW-0862">Zinc</keyword>